<dbReference type="EMBL" id="DXFW01000039">
    <property type="protein sequence ID" value="HIX06745.1"/>
    <property type="molecule type" value="Genomic_DNA"/>
</dbReference>
<feature type="region of interest" description="Disordered" evidence="2">
    <location>
        <begin position="1"/>
        <end position="91"/>
    </location>
</feature>
<gene>
    <name evidence="5" type="ORF">H9865_11720</name>
</gene>
<organism evidence="5 6">
    <name type="scientific">Candidatus Allofournierella pullicola</name>
    <dbReference type="NCBI Taxonomy" id="2838596"/>
    <lineage>
        <taxon>Bacteria</taxon>
        <taxon>Bacillati</taxon>
        <taxon>Bacillota</taxon>
        <taxon>Clostridia</taxon>
        <taxon>Eubacteriales</taxon>
        <taxon>Oscillospiraceae</taxon>
        <taxon>Allofournierella</taxon>
    </lineage>
</organism>
<feature type="compositionally biased region" description="Basic and acidic residues" evidence="2">
    <location>
        <begin position="34"/>
        <end position="51"/>
    </location>
</feature>
<dbReference type="Gene3D" id="3.40.50.1980">
    <property type="entry name" value="Nitrogenase molybdenum iron protein domain"/>
    <property type="match status" value="2"/>
</dbReference>
<comment type="similarity">
    <text evidence="1">Belongs to the bacterial solute-binding protein 8 family.</text>
</comment>
<feature type="transmembrane region" description="Helical" evidence="3">
    <location>
        <begin position="99"/>
        <end position="118"/>
    </location>
</feature>
<evidence type="ECO:0000313" key="5">
    <source>
        <dbReference type="EMBL" id="HIX06745.1"/>
    </source>
</evidence>
<feature type="compositionally biased region" description="Low complexity" evidence="2">
    <location>
        <begin position="78"/>
        <end position="88"/>
    </location>
</feature>
<evidence type="ECO:0000259" key="4">
    <source>
        <dbReference type="PROSITE" id="PS50983"/>
    </source>
</evidence>
<dbReference type="PANTHER" id="PTHR30535:SF34">
    <property type="entry name" value="MOLYBDATE-BINDING PROTEIN MOLA"/>
    <property type="match status" value="1"/>
</dbReference>
<proteinExistence type="inferred from homology"/>
<feature type="domain" description="Fe/B12 periplasmic-binding" evidence="4">
    <location>
        <begin position="160"/>
        <end position="417"/>
    </location>
</feature>
<dbReference type="SUPFAM" id="SSF53807">
    <property type="entry name" value="Helical backbone' metal receptor"/>
    <property type="match status" value="1"/>
</dbReference>
<keyword evidence="3" id="KW-1133">Transmembrane helix</keyword>
<dbReference type="InterPro" id="IPR002491">
    <property type="entry name" value="ABC_transptr_periplasmic_BD"/>
</dbReference>
<evidence type="ECO:0000256" key="2">
    <source>
        <dbReference type="SAM" id="MobiDB-lite"/>
    </source>
</evidence>
<reference evidence="5" key="2">
    <citation type="submission" date="2021-04" db="EMBL/GenBank/DDBJ databases">
        <authorList>
            <person name="Gilroy R."/>
        </authorList>
    </citation>
    <scope>NUCLEOTIDE SEQUENCE</scope>
    <source>
        <strain evidence="5">2239</strain>
    </source>
</reference>
<dbReference type="AlphaFoldDB" id="A0A9D2AF97"/>
<evidence type="ECO:0000256" key="1">
    <source>
        <dbReference type="ARBA" id="ARBA00008814"/>
    </source>
</evidence>
<accession>A0A9D2AF97</accession>
<evidence type="ECO:0000313" key="6">
    <source>
        <dbReference type="Proteomes" id="UP000824193"/>
    </source>
</evidence>
<dbReference type="Proteomes" id="UP000824193">
    <property type="component" value="Unassembled WGS sequence"/>
</dbReference>
<keyword evidence="3" id="KW-0472">Membrane</keyword>
<keyword evidence="3" id="KW-0812">Transmembrane</keyword>
<protein>
    <submittedName>
        <fullName evidence="5">ABC transporter substrate-binding protein</fullName>
    </submittedName>
</protein>
<feature type="compositionally biased region" description="Basic and acidic residues" evidence="2">
    <location>
        <begin position="1"/>
        <end position="19"/>
    </location>
</feature>
<evidence type="ECO:0000256" key="3">
    <source>
        <dbReference type="SAM" id="Phobius"/>
    </source>
</evidence>
<reference evidence="5" key="1">
    <citation type="journal article" date="2021" name="PeerJ">
        <title>Extensive microbial diversity within the chicken gut microbiome revealed by metagenomics and culture.</title>
        <authorList>
            <person name="Gilroy R."/>
            <person name="Ravi A."/>
            <person name="Getino M."/>
            <person name="Pursley I."/>
            <person name="Horton D.L."/>
            <person name="Alikhan N.F."/>
            <person name="Baker D."/>
            <person name="Gharbi K."/>
            <person name="Hall N."/>
            <person name="Watson M."/>
            <person name="Adriaenssens E.M."/>
            <person name="Foster-Nyarko E."/>
            <person name="Jarju S."/>
            <person name="Secka A."/>
            <person name="Antonio M."/>
            <person name="Oren A."/>
            <person name="Chaudhuri R.R."/>
            <person name="La Ragione R."/>
            <person name="Hildebrand F."/>
            <person name="Pallen M.J."/>
        </authorList>
    </citation>
    <scope>NUCLEOTIDE SEQUENCE</scope>
    <source>
        <strain evidence="5">2239</strain>
    </source>
</reference>
<dbReference type="PANTHER" id="PTHR30535">
    <property type="entry name" value="VITAMIN B12-BINDING PROTEIN"/>
    <property type="match status" value="1"/>
</dbReference>
<dbReference type="InterPro" id="IPR050902">
    <property type="entry name" value="ABC_Transporter_SBP"/>
</dbReference>
<comment type="caution">
    <text evidence="5">The sequence shown here is derived from an EMBL/GenBank/DDBJ whole genome shotgun (WGS) entry which is preliminary data.</text>
</comment>
<sequence>MPPEKHVFRAGDSSGRGELRQQGGKTVFRAGGTKGEKRDKKPAAPPREDAPRATQPRPSAPPRPVKQKKAVPPRLETPAKAAASPSWPARRRRKNRTPLIVLGSLLALLLVCLAGWALDVPGRLAALTVPGGASSPGEVKEGQDWPAMVGDRLVSEKPEKVVSLSPMVTEALLSLPGHEALCAVTEYCDARSTGLATVGTPLLPRTGDIIALAPDYVLCQTPLAGPVQTELEQAGVEVIQLDTPADLAGLREFYGQLGALLGGNETGRALGYGVIDRLESTLAAYNAALPDKASALLLPDLTGLAATADTAEWTLLGQVFRHPLPDATGWLAGAGCLTDEDPDNDLDEIRAADPDVLLVADTVSPEDLAAALGDLRAVQNGAVVYVDLRLTETLSPRLVFAIADAAALAYPEFSAAS</sequence>
<dbReference type="GO" id="GO:0071281">
    <property type="term" value="P:cellular response to iron ion"/>
    <property type="evidence" value="ECO:0007669"/>
    <property type="project" value="TreeGrafter"/>
</dbReference>
<name>A0A9D2AF97_9FIRM</name>
<dbReference type="PROSITE" id="PS50983">
    <property type="entry name" value="FE_B12_PBP"/>
    <property type="match status" value="1"/>
</dbReference>